<protein>
    <recommendedName>
        <fullName evidence="2">Filamentous haemagglutinin FhaB/tRNA nuclease CdiA-like TPS domain-containing protein</fullName>
    </recommendedName>
</protein>
<feature type="region of interest" description="Disordered" evidence="1">
    <location>
        <begin position="1060"/>
        <end position="1079"/>
    </location>
</feature>
<dbReference type="InterPro" id="IPR008638">
    <property type="entry name" value="FhaB/CdiA-like_TPS"/>
</dbReference>
<name>A0A6J4E0K9_9PSED</name>
<dbReference type="Proteomes" id="UP000509383">
    <property type="component" value="Chromosome"/>
</dbReference>
<dbReference type="AlphaFoldDB" id="A0A6J4E0K9"/>
<dbReference type="EMBL" id="AP023189">
    <property type="protein sequence ID" value="BCG22111.1"/>
    <property type="molecule type" value="Genomic_DNA"/>
</dbReference>
<dbReference type="PANTHER" id="PTHR12338">
    <property type="entry name" value="AUTOTRANSPORTER"/>
    <property type="match status" value="1"/>
</dbReference>
<reference evidence="3 4" key="1">
    <citation type="submission" date="2020-05" db="EMBL/GenBank/DDBJ databases">
        <title>Characterization of novel class B3 metallo-beta-lactamase from novel Pseudomonas species.</title>
        <authorList>
            <person name="Yamada K."/>
            <person name="Aoki K."/>
            <person name="Ishii Y."/>
        </authorList>
    </citation>
    <scope>NUCLEOTIDE SEQUENCE [LARGE SCALE GENOMIC DNA]</scope>
    <source>
        <strain evidence="3 4">TUM18999</strain>
    </source>
</reference>
<evidence type="ECO:0000256" key="1">
    <source>
        <dbReference type="SAM" id="MobiDB-lite"/>
    </source>
</evidence>
<dbReference type="InterPro" id="IPR012334">
    <property type="entry name" value="Pectin_lyas_fold"/>
</dbReference>
<dbReference type="InterPro" id="IPR041286">
    <property type="entry name" value="MBG_2"/>
</dbReference>
<evidence type="ECO:0000313" key="4">
    <source>
        <dbReference type="Proteomes" id="UP000509383"/>
    </source>
</evidence>
<dbReference type="PANTHER" id="PTHR12338:SF5">
    <property type="entry name" value="ANTIGEN 43-RELATED"/>
    <property type="match status" value="1"/>
</dbReference>
<evidence type="ECO:0000259" key="2">
    <source>
        <dbReference type="SMART" id="SM00912"/>
    </source>
</evidence>
<dbReference type="Pfam" id="PF18676">
    <property type="entry name" value="MBG_2"/>
    <property type="match status" value="2"/>
</dbReference>
<accession>A0A6J4E0K9</accession>
<dbReference type="NCBIfam" id="TIGR01901">
    <property type="entry name" value="adhes_NPXG"/>
    <property type="match status" value="1"/>
</dbReference>
<dbReference type="SUPFAM" id="SSF51126">
    <property type="entry name" value="Pectin lyase-like"/>
    <property type="match status" value="1"/>
</dbReference>
<proteinExistence type="predicted"/>
<dbReference type="Gene3D" id="2.160.20.10">
    <property type="entry name" value="Single-stranded right-handed beta-helix, Pectin lyase-like"/>
    <property type="match status" value="1"/>
</dbReference>
<organism evidence="3 4">
    <name type="scientific">Pseudomonas tohonis</name>
    <dbReference type="NCBI Taxonomy" id="2725477"/>
    <lineage>
        <taxon>Bacteria</taxon>
        <taxon>Pseudomonadati</taxon>
        <taxon>Pseudomonadota</taxon>
        <taxon>Gammaproteobacteria</taxon>
        <taxon>Pseudomonadales</taxon>
        <taxon>Pseudomonadaceae</taxon>
        <taxon>Pseudomonas</taxon>
    </lineage>
</organism>
<dbReference type="Pfam" id="PF05860">
    <property type="entry name" value="TPS"/>
    <property type="match status" value="1"/>
</dbReference>
<dbReference type="InterPro" id="IPR050909">
    <property type="entry name" value="Bact_Autotransporter_VF"/>
</dbReference>
<dbReference type="InterPro" id="IPR011050">
    <property type="entry name" value="Pectin_lyase_fold/virulence"/>
</dbReference>
<evidence type="ECO:0000313" key="3">
    <source>
        <dbReference type="EMBL" id="BCG22111.1"/>
    </source>
</evidence>
<dbReference type="SMART" id="SM00912">
    <property type="entry name" value="Haemagg_act"/>
    <property type="match status" value="1"/>
</dbReference>
<dbReference type="KEGG" id="ptw:TUM18999_03020"/>
<sequence>MKRLLPKHLPLLADGPFAPLSRLCCAVLLGLGITYLANADTLPQIQDVVSGAASISTDGSSMRIDTGTPTTVINWKDFSIGPDNRVHFQQPDGSSVTLNRVTGANPSAIYGVLTSNGKLVLLNPNGIWFGPNAKVATRALVAGAGMVTEAQLEQFAKTGKLDIQLKGLVRNDGAITAADHGLVTLLGAQVENAGVIQARKGQVNLATGPQATLDFHGDGLVSLAVGGQAAAANSVDPALRGGVYNSGQIEVGSGVVVMSAARAAEHLESVISSGGTLSADSVSDDGGTIVLGNAEHTRVQGSLSAQGRDGGSIKVLGDNVELAGTAKLDASGTQGQGGAVLVGGSLQGQGSEPASRTTNVAQGAQLKADGAVAGGKVVVWSDGSTNFAGDASAKGGERGGVVETSGRTLSIDAQARVDVSGKTPGTWLLDPETVDVDDAAASVIADGLTRGNVRIDASQAININAPIIVSQATDASGNPHTLVLIAKGAVGTLTSYEGQDKSNASGSVTISAPILLKDGNLFIDATGDVTLRNTTAGQSGDLAMLGRAIIDLGKGTLWIDTSNTASIRQEAGTAVLADKVAVRGASVVMDSALNFAGTLAGAATNGRFVFHQTNASGSANLGSVASPYGSVPQHMAGVSVQQVEHLGTRSLHADVNGIADKDVLLSIDGQAFDYLVFEATGYVDKDGRPLVSYTDSAGASHPIGDYPDSSDFLVNGLAFTDANGVQWKVVPDKDNPETLARFYKDTGSGFVESSEAPANFSFDAHQGIAMIAVRNGTTYGWGVSGYEIPGAQIHEEIQHDPAGHGSEQLVIALGGSTTEVRATLAWLQDDKVWDNSVRTPLLENAQVHFLANQDRSATADLSANKANLNIQVHDQSRVYGDANPTLTHSELTSRDNALAARALDEFVDRQLQQDRFAHSVELSTAASASSDVGSYGIEGQLSTGSFLSRRYEVRLGEARLVITPAPLVVHIDDKSKAAGEQDPALTYQAEGWKFDQDQRDFSLARAPGEAAGNYRIFEQDGTRLVSANYQVTVVDGNLAIHGPVAPPLPPAAAPSPPVGIPAQGNASERCTPTESPSSVVANHSVTPAVVRSYSVQLVCKPRAYGTAQEQLPDKTDLLNYANGLFQNGRFQLPDFNRSVIPRDLQSQPKGGE</sequence>
<dbReference type="RefSeq" id="WP_173179256.1">
    <property type="nucleotide sequence ID" value="NZ_AP023189.1"/>
</dbReference>
<feature type="compositionally biased region" description="Polar residues" evidence="1">
    <location>
        <begin position="1064"/>
        <end position="1079"/>
    </location>
</feature>
<feature type="domain" description="Filamentous haemagglutinin FhaB/tRNA nuclease CdiA-like TPS" evidence="2">
    <location>
        <begin position="39"/>
        <end position="150"/>
    </location>
</feature>
<gene>
    <name evidence="3" type="ORF">TUM18999_03020</name>
</gene>